<accession>A0ABS0QB18</accession>
<keyword evidence="2" id="KW-1185">Reference proteome</keyword>
<evidence type="ECO:0000313" key="2">
    <source>
        <dbReference type="Proteomes" id="UP000625631"/>
    </source>
</evidence>
<protein>
    <submittedName>
        <fullName evidence="1">Uncharacterized protein</fullName>
    </submittedName>
</protein>
<sequence>MITNQYQPAGRLVAFVLSALKLVQVLLPCRTHLSTFSFPAEKHFLPLAIPSRQNFANAPLLKLLSFSFPGLVMKFKRYFVLLALGIGACSQETAPPEVPFAVPSTTPIEGTYDCQIVSTSQVFLPGAGSTTTRQEAVTISKNGQNQIIATFGATGWAPTLTYNTANQGLNPHFYYPFAFTLNNGALDKDNHVGFTQGDSIFIRLYTRGSNQSNEQVGRGKRRP</sequence>
<comment type="caution">
    <text evidence="1">The sequence shown here is derived from an EMBL/GenBank/DDBJ whole genome shotgun (WGS) entry which is preliminary data.</text>
</comment>
<proteinExistence type="predicted"/>
<gene>
    <name evidence="1" type="ORF">I7X13_17675</name>
</gene>
<dbReference type="Proteomes" id="UP000625631">
    <property type="component" value="Unassembled WGS sequence"/>
</dbReference>
<organism evidence="1 2">
    <name type="scientific">Hymenobacter negativus</name>
    <dbReference type="NCBI Taxonomy" id="2795026"/>
    <lineage>
        <taxon>Bacteria</taxon>
        <taxon>Pseudomonadati</taxon>
        <taxon>Bacteroidota</taxon>
        <taxon>Cytophagia</taxon>
        <taxon>Cytophagales</taxon>
        <taxon>Hymenobacteraceae</taxon>
        <taxon>Hymenobacter</taxon>
    </lineage>
</organism>
<reference evidence="1 2" key="1">
    <citation type="submission" date="2020-12" db="EMBL/GenBank/DDBJ databases">
        <title>Hymenobacter sp.</title>
        <authorList>
            <person name="Kim M.K."/>
        </authorList>
    </citation>
    <scope>NUCLEOTIDE SEQUENCE [LARGE SCALE GENOMIC DNA]</scope>
    <source>
        <strain evidence="1 2">BT442</strain>
    </source>
</reference>
<dbReference type="EMBL" id="JAEDAE010000009">
    <property type="protein sequence ID" value="MBH8559894.1"/>
    <property type="molecule type" value="Genomic_DNA"/>
</dbReference>
<name>A0ABS0QB18_9BACT</name>
<dbReference type="RefSeq" id="WP_198076496.1">
    <property type="nucleotide sequence ID" value="NZ_JAEDAE010000009.1"/>
</dbReference>
<evidence type="ECO:0000313" key="1">
    <source>
        <dbReference type="EMBL" id="MBH8559894.1"/>
    </source>
</evidence>